<gene>
    <name evidence="5" type="primary">yngG</name>
    <name evidence="5" type="ORF">skT53_35320</name>
</gene>
<keyword evidence="2" id="KW-0479">Metal-binding</keyword>
<dbReference type="InterPro" id="IPR043594">
    <property type="entry name" value="HMGL"/>
</dbReference>
<protein>
    <submittedName>
        <fullName evidence="5">Hydroxymethylglutaryl-CoA lyase YngG</fullName>
    </submittedName>
</protein>
<dbReference type="KEGG" id="eff:skT53_35320"/>
<feature type="domain" description="Pyruvate carboxyltransferase" evidence="4">
    <location>
        <begin position="8"/>
        <end position="275"/>
    </location>
</feature>
<evidence type="ECO:0000256" key="3">
    <source>
        <dbReference type="ARBA" id="ARBA00023239"/>
    </source>
</evidence>
<accession>A0A7I8DET1</accession>
<keyword evidence="6" id="KW-1185">Reference proteome</keyword>
<evidence type="ECO:0000313" key="5">
    <source>
        <dbReference type="EMBL" id="BCJ88547.1"/>
    </source>
</evidence>
<dbReference type="GO" id="GO:0046951">
    <property type="term" value="P:ketone body biosynthetic process"/>
    <property type="evidence" value="ECO:0007669"/>
    <property type="project" value="TreeGrafter"/>
</dbReference>
<dbReference type="InterPro" id="IPR013785">
    <property type="entry name" value="Aldolase_TIM"/>
</dbReference>
<dbReference type="GO" id="GO:0004419">
    <property type="term" value="F:hydroxymethylglutaryl-CoA lyase activity"/>
    <property type="evidence" value="ECO:0007669"/>
    <property type="project" value="TreeGrafter"/>
</dbReference>
<dbReference type="InterPro" id="IPR000891">
    <property type="entry name" value="PYR_CT"/>
</dbReference>
<comment type="similarity">
    <text evidence="1">Belongs to the HMG-CoA lyase family.</text>
</comment>
<dbReference type="FunFam" id="3.20.20.70:FF:000071">
    <property type="entry name" value="Hydroxymethylglutaryl-CoA lyase"/>
    <property type="match status" value="1"/>
</dbReference>
<evidence type="ECO:0000256" key="2">
    <source>
        <dbReference type="ARBA" id="ARBA00022723"/>
    </source>
</evidence>
<dbReference type="CDD" id="cd07938">
    <property type="entry name" value="DRE_TIM_HMGL"/>
    <property type="match status" value="1"/>
</dbReference>
<keyword evidence="3 5" id="KW-0456">Lyase</keyword>
<dbReference type="PANTHER" id="PTHR42738">
    <property type="entry name" value="HYDROXYMETHYLGLUTARYL-COA LYASE"/>
    <property type="match status" value="1"/>
</dbReference>
<dbReference type="GO" id="GO:0046872">
    <property type="term" value="F:metal ion binding"/>
    <property type="evidence" value="ECO:0007669"/>
    <property type="project" value="UniProtKB-KW"/>
</dbReference>
<dbReference type="PANTHER" id="PTHR42738:SF7">
    <property type="entry name" value="HYDROXYMETHYLGLUTARYL-COA LYASE"/>
    <property type="match status" value="1"/>
</dbReference>
<dbReference type="RefSeq" id="WP_200759134.1">
    <property type="nucleotide sequence ID" value="NZ_AP023366.1"/>
</dbReference>
<proteinExistence type="inferred from homology"/>
<dbReference type="EMBL" id="AP023366">
    <property type="protein sequence ID" value="BCJ88547.1"/>
    <property type="molecule type" value="Genomic_DNA"/>
</dbReference>
<evidence type="ECO:0000313" key="6">
    <source>
        <dbReference type="Proteomes" id="UP000593802"/>
    </source>
</evidence>
<dbReference type="SUPFAM" id="SSF51569">
    <property type="entry name" value="Aldolase"/>
    <property type="match status" value="1"/>
</dbReference>
<name>A0A7I8DET1_9BACL</name>
<evidence type="ECO:0000259" key="4">
    <source>
        <dbReference type="PROSITE" id="PS50991"/>
    </source>
</evidence>
<dbReference type="Gene3D" id="3.20.20.70">
    <property type="entry name" value="Aldolase class I"/>
    <property type="match status" value="1"/>
</dbReference>
<dbReference type="Pfam" id="PF00682">
    <property type="entry name" value="HMGL-like"/>
    <property type="match status" value="1"/>
</dbReference>
<dbReference type="Proteomes" id="UP000593802">
    <property type="component" value="Chromosome"/>
</dbReference>
<reference evidence="5 6" key="1">
    <citation type="submission" date="2020-08" db="EMBL/GenBank/DDBJ databases">
        <title>Complete Genome Sequence of Effusibacillus dendaii Strain skT53, Isolated from Farmland soil.</title>
        <authorList>
            <person name="Konishi T."/>
            <person name="Kawasaki H."/>
        </authorList>
    </citation>
    <scope>NUCLEOTIDE SEQUENCE [LARGE SCALE GENOMIC DNA]</scope>
    <source>
        <strain evidence="6">skT53</strain>
    </source>
</reference>
<organism evidence="5 6">
    <name type="scientific">Effusibacillus dendaii</name>
    <dbReference type="NCBI Taxonomy" id="2743772"/>
    <lineage>
        <taxon>Bacteria</taxon>
        <taxon>Bacillati</taxon>
        <taxon>Bacillota</taxon>
        <taxon>Bacilli</taxon>
        <taxon>Bacillales</taxon>
        <taxon>Alicyclobacillaceae</taxon>
        <taxon>Effusibacillus</taxon>
    </lineage>
</organism>
<sequence length="304" mass="33030">MNQWPKSIEIVEVGPRDGLQNEQDLISTPDKIRLIQKLAESGVKRIEVTSFVSPKWVPQMADAAEVLAGIQLPDDVQQIALIPNEKGYERAKECGVNAIALVVGASSTFNQKNINMTTEESMQRLRPLVEQAKQDGMFVRAYVATTFGCPYENEVPLSKVLTMVEQFLAMGADEIDLADTIGIANPKQVFEVFTKAKAEFPQASFTAHFHDTRGMALANTLAAMQAGVTSFDTAIGGLGGCPFAKGAAGNGSTEDLVYMLESMGISTGLQIGKLYEAVDILLPLTKRQLMGHLYKVRDNGVCVR</sequence>
<dbReference type="NCBIfam" id="NF004283">
    <property type="entry name" value="PRK05692.1"/>
    <property type="match status" value="1"/>
</dbReference>
<dbReference type="AlphaFoldDB" id="A0A7I8DET1"/>
<dbReference type="PROSITE" id="PS50991">
    <property type="entry name" value="PYR_CT"/>
    <property type="match status" value="1"/>
</dbReference>
<dbReference type="GO" id="GO:0006552">
    <property type="term" value="P:L-leucine catabolic process"/>
    <property type="evidence" value="ECO:0007669"/>
    <property type="project" value="TreeGrafter"/>
</dbReference>
<evidence type="ECO:0000256" key="1">
    <source>
        <dbReference type="ARBA" id="ARBA00009405"/>
    </source>
</evidence>